<feature type="non-terminal residue" evidence="2">
    <location>
        <position position="241"/>
    </location>
</feature>
<feature type="region of interest" description="Disordered" evidence="1">
    <location>
        <begin position="136"/>
        <end position="189"/>
    </location>
</feature>
<evidence type="ECO:0000313" key="4">
    <source>
        <dbReference type="Proteomes" id="UP000005240"/>
    </source>
</evidence>
<reference evidence="2" key="2">
    <citation type="submission" date="2016-05" db="EMBL/GenBank/DDBJ databases">
        <title>Comparative analysis highlights variable genome content of wheat rusts and divergence of the mating loci.</title>
        <authorList>
            <person name="Cuomo C.A."/>
            <person name="Bakkeren G."/>
            <person name="Szabo L."/>
            <person name="Khalil H."/>
            <person name="Joly D."/>
            <person name="Goldberg J."/>
            <person name="Young S."/>
            <person name="Zeng Q."/>
            <person name="Fellers J."/>
        </authorList>
    </citation>
    <scope>NUCLEOTIDE SEQUENCE [LARGE SCALE GENOMIC DNA]</scope>
    <source>
        <strain evidence="2">1-1 BBBD Race 1</strain>
    </source>
</reference>
<dbReference type="AlphaFoldDB" id="A0A180G0L0"/>
<reference evidence="2" key="1">
    <citation type="submission" date="2009-11" db="EMBL/GenBank/DDBJ databases">
        <authorList>
            <consortium name="The Broad Institute Genome Sequencing Platform"/>
            <person name="Ward D."/>
            <person name="Feldgarden M."/>
            <person name="Earl A."/>
            <person name="Young S.K."/>
            <person name="Zeng Q."/>
            <person name="Koehrsen M."/>
            <person name="Alvarado L."/>
            <person name="Berlin A."/>
            <person name="Bochicchio J."/>
            <person name="Borenstein D."/>
            <person name="Chapman S.B."/>
            <person name="Chen Z."/>
            <person name="Engels R."/>
            <person name="Freedman E."/>
            <person name="Gellesch M."/>
            <person name="Goldberg J."/>
            <person name="Griggs A."/>
            <person name="Gujja S."/>
            <person name="Heilman E."/>
            <person name="Heiman D."/>
            <person name="Hepburn T."/>
            <person name="Howarth C."/>
            <person name="Jen D."/>
            <person name="Larson L."/>
            <person name="Lewis B."/>
            <person name="Mehta T."/>
            <person name="Park D."/>
            <person name="Pearson M."/>
            <person name="Roberts A."/>
            <person name="Saif S."/>
            <person name="Shea T."/>
            <person name="Shenoy N."/>
            <person name="Sisk P."/>
            <person name="Stolte C."/>
            <person name="Sykes S."/>
            <person name="Thomson T."/>
            <person name="Walk T."/>
            <person name="White J."/>
            <person name="Yandava C."/>
            <person name="Izard J."/>
            <person name="Baranova O.V."/>
            <person name="Blanton J.M."/>
            <person name="Tanner A.C."/>
            <person name="Dewhirst F.E."/>
            <person name="Haas B."/>
            <person name="Nusbaum C."/>
            <person name="Birren B."/>
        </authorList>
    </citation>
    <scope>NUCLEOTIDE SEQUENCE [LARGE SCALE GENOMIC DNA]</scope>
    <source>
        <strain evidence="2">1-1 BBBD Race 1</strain>
    </source>
</reference>
<accession>A0A180G0L0</accession>
<reference evidence="3" key="4">
    <citation type="submission" date="2025-05" db="UniProtKB">
        <authorList>
            <consortium name="EnsemblFungi"/>
        </authorList>
    </citation>
    <scope>IDENTIFICATION</scope>
    <source>
        <strain evidence="3">isolate 1-1 / race 1 (BBBD)</strain>
    </source>
</reference>
<dbReference type="VEuPathDB" id="FungiDB:PTTG_07165"/>
<evidence type="ECO:0000256" key="1">
    <source>
        <dbReference type="SAM" id="MobiDB-lite"/>
    </source>
</evidence>
<evidence type="ECO:0000313" key="2">
    <source>
        <dbReference type="EMBL" id="OAV86221.1"/>
    </source>
</evidence>
<keyword evidence="4" id="KW-1185">Reference proteome</keyword>
<name>A0A180G0L0_PUCT1</name>
<feature type="region of interest" description="Disordered" evidence="1">
    <location>
        <begin position="32"/>
        <end position="74"/>
    </location>
</feature>
<organism evidence="2">
    <name type="scientific">Puccinia triticina (isolate 1-1 / race 1 (BBBD))</name>
    <name type="common">Brown leaf rust fungus</name>
    <dbReference type="NCBI Taxonomy" id="630390"/>
    <lineage>
        <taxon>Eukaryota</taxon>
        <taxon>Fungi</taxon>
        <taxon>Dikarya</taxon>
        <taxon>Basidiomycota</taxon>
        <taxon>Pucciniomycotina</taxon>
        <taxon>Pucciniomycetes</taxon>
        <taxon>Pucciniales</taxon>
        <taxon>Pucciniaceae</taxon>
        <taxon>Puccinia</taxon>
    </lineage>
</organism>
<dbReference type="EMBL" id="ADAS02001432">
    <property type="protein sequence ID" value="OAV86221.1"/>
    <property type="molecule type" value="Genomic_DNA"/>
</dbReference>
<reference evidence="3 4" key="3">
    <citation type="journal article" date="2017" name="G3 (Bethesda)">
        <title>Comparative analysis highlights variable genome content of wheat rusts and divergence of the mating loci.</title>
        <authorList>
            <person name="Cuomo C.A."/>
            <person name="Bakkeren G."/>
            <person name="Khalil H.B."/>
            <person name="Panwar V."/>
            <person name="Joly D."/>
            <person name="Linning R."/>
            <person name="Sakthikumar S."/>
            <person name="Song X."/>
            <person name="Adiconis X."/>
            <person name="Fan L."/>
            <person name="Goldberg J.M."/>
            <person name="Levin J.Z."/>
            <person name="Young S."/>
            <person name="Zeng Q."/>
            <person name="Anikster Y."/>
            <person name="Bruce M."/>
            <person name="Wang M."/>
            <person name="Yin C."/>
            <person name="McCallum B."/>
            <person name="Szabo L.J."/>
            <person name="Hulbert S."/>
            <person name="Chen X."/>
            <person name="Fellers J.P."/>
        </authorList>
    </citation>
    <scope>NUCLEOTIDE SEQUENCE</scope>
    <source>
        <strain evidence="3">isolate 1-1 / race 1 (BBBD)</strain>
        <strain evidence="4">Isolate 1-1 / race 1 (BBBD)</strain>
    </source>
</reference>
<protein>
    <submittedName>
        <fullName evidence="2 3">Uncharacterized protein</fullName>
    </submittedName>
</protein>
<dbReference type="Proteomes" id="UP000005240">
    <property type="component" value="Unassembled WGS sequence"/>
</dbReference>
<evidence type="ECO:0000313" key="3">
    <source>
        <dbReference type="EnsemblFungi" id="PTTG_07165-t43_1-p1"/>
    </source>
</evidence>
<sequence>MKQFKLFTFAAEEEKYHTTLFRMSSHESTGVVVVPEAPRDTASSPVTERAPTTARPSFIEPLEEEGTPDEAPPPYIATARFSTAAGGYLQNARAPAFTVGSPPILANLRTPSPIHSPRWAQAAPFVLRSPPPALRHRWAPESPTPVGPERPNRRQRYSPLSPPPTSSSPPTEMPPTPPSPPDMPPTPRPRAAQIAEVYTDGHFSSAFLAAQFYNLLVSLRAMLARFPANHPDANHHNLLRL</sequence>
<gene>
    <name evidence="2" type="ORF">PTTG_07165</name>
</gene>
<feature type="compositionally biased region" description="Pro residues" evidence="1">
    <location>
        <begin position="160"/>
        <end position="188"/>
    </location>
</feature>
<dbReference type="EnsemblFungi" id="PTTG_07165-t43_1">
    <property type="protein sequence ID" value="PTTG_07165-t43_1-p1"/>
    <property type="gene ID" value="PTTG_07165"/>
</dbReference>
<proteinExistence type="predicted"/>